<feature type="chain" id="PRO_5002306340" evidence="2">
    <location>
        <begin position="26"/>
        <end position="198"/>
    </location>
</feature>
<evidence type="ECO:0000256" key="1">
    <source>
        <dbReference type="SAM" id="Phobius"/>
    </source>
</evidence>
<name>A0A0D6JEG6_9HYPH</name>
<evidence type="ECO:0000313" key="3">
    <source>
        <dbReference type="EMBL" id="CPR18454.1"/>
    </source>
</evidence>
<dbReference type="OrthoDB" id="9808192at2"/>
<organism evidence="3 4">
    <name type="scientific">Candidatus Filomicrobium marinum</name>
    <dbReference type="NCBI Taxonomy" id="1608628"/>
    <lineage>
        <taxon>Bacteria</taxon>
        <taxon>Pseudomonadati</taxon>
        <taxon>Pseudomonadota</taxon>
        <taxon>Alphaproteobacteria</taxon>
        <taxon>Hyphomicrobiales</taxon>
        <taxon>Hyphomicrobiaceae</taxon>
        <taxon>Filomicrobium</taxon>
    </lineage>
</organism>
<dbReference type="RefSeq" id="WP_046477889.1">
    <property type="nucleotide sequence ID" value="NZ_LN829118.1"/>
</dbReference>
<feature type="transmembrane region" description="Helical" evidence="1">
    <location>
        <begin position="180"/>
        <end position="197"/>
    </location>
</feature>
<dbReference type="KEGG" id="fiy:BN1229_v1_1719"/>
<dbReference type="EMBL" id="LN829119">
    <property type="protein sequence ID" value="CPR18454.1"/>
    <property type="molecule type" value="Genomic_DNA"/>
</dbReference>
<dbReference type="Pfam" id="PF04955">
    <property type="entry name" value="HupE_UreJ"/>
    <property type="match status" value="1"/>
</dbReference>
<sequence>MKSHVNRIVVLGFAGLLATTVPALAHVGTGVHDGFAHGFMHPFNGLDHLLAMVGVGLFAAQLGGRALWLVPLAFVSMMVAGGVLGFNGIGLPFVELGIVASVIAIGVLLAFDVRLPVAIAMALIGVFAVFHGYAHGAELPPGNDAMTYVGGFVLATALLHVFGVGIGLAFHKLPSASRVLAGRAMGGAMTVVGLVLLS</sequence>
<dbReference type="InterPro" id="IPR007038">
    <property type="entry name" value="HupE_UreJ"/>
</dbReference>
<feature type="transmembrane region" description="Helical" evidence="1">
    <location>
        <begin position="92"/>
        <end position="110"/>
    </location>
</feature>
<dbReference type="Proteomes" id="UP000033187">
    <property type="component" value="Chromosome 1"/>
</dbReference>
<gene>
    <name evidence="3" type="primary">hupE</name>
    <name evidence="3" type="ORF">YBN1229_v1_1719</name>
</gene>
<keyword evidence="1" id="KW-0812">Transmembrane</keyword>
<feature type="transmembrane region" description="Helical" evidence="1">
    <location>
        <begin position="41"/>
        <end position="60"/>
    </location>
</feature>
<feature type="signal peptide" evidence="2">
    <location>
        <begin position="1"/>
        <end position="25"/>
    </location>
</feature>
<keyword evidence="1" id="KW-0472">Membrane</keyword>
<feature type="transmembrane region" description="Helical" evidence="1">
    <location>
        <begin position="146"/>
        <end position="168"/>
    </location>
</feature>
<reference evidence="4" key="1">
    <citation type="submission" date="2015-02" db="EMBL/GenBank/DDBJ databases">
        <authorList>
            <person name="Chooi Y.-H."/>
        </authorList>
    </citation>
    <scope>NUCLEOTIDE SEQUENCE [LARGE SCALE GENOMIC DNA]</scope>
    <source>
        <strain evidence="4">strain Y</strain>
    </source>
</reference>
<protein>
    <submittedName>
        <fullName evidence="3">Protein HupE</fullName>
    </submittedName>
</protein>
<accession>A0A0D6JEG6</accession>
<dbReference type="KEGG" id="fil:BN1229_v1_1716"/>
<dbReference type="PIRSF" id="PIRSF016919">
    <property type="entry name" value="HupE_UreJ"/>
    <property type="match status" value="1"/>
</dbReference>
<dbReference type="AlphaFoldDB" id="A0A0D6JEG6"/>
<evidence type="ECO:0000313" key="4">
    <source>
        <dbReference type="Proteomes" id="UP000033187"/>
    </source>
</evidence>
<keyword evidence="4" id="KW-1185">Reference proteome</keyword>
<proteinExistence type="predicted"/>
<keyword evidence="2" id="KW-0732">Signal</keyword>
<evidence type="ECO:0000256" key="2">
    <source>
        <dbReference type="SAM" id="SignalP"/>
    </source>
</evidence>
<keyword evidence="1" id="KW-1133">Transmembrane helix</keyword>
<feature type="transmembrane region" description="Helical" evidence="1">
    <location>
        <begin position="117"/>
        <end position="134"/>
    </location>
</feature>